<evidence type="ECO:0000313" key="8">
    <source>
        <dbReference type="EMBL" id="GFN84920.1"/>
    </source>
</evidence>
<evidence type="ECO:0000256" key="1">
    <source>
        <dbReference type="ARBA" id="ARBA00007447"/>
    </source>
</evidence>
<dbReference type="FunFam" id="2.40.70.10:FF:000115">
    <property type="entry name" value="Lysosomal aspartic protease"/>
    <property type="match status" value="1"/>
</dbReference>
<protein>
    <submittedName>
        <fullName evidence="8">Cathepsin d</fullName>
    </submittedName>
</protein>
<feature type="domain" description="Peptidase A1" evidence="7">
    <location>
        <begin position="90"/>
        <end position="410"/>
    </location>
</feature>
<keyword evidence="3" id="KW-0064">Aspartyl protease</keyword>
<dbReference type="InterPro" id="IPR033121">
    <property type="entry name" value="PEPTIDASE_A1"/>
</dbReference>
<proteinExistence type="inferred from homology"/>
<dbReference type="Pfam" id="PF00026">
    <property type="entry name" value="Asp"/>
    <property type="match status" value="1"/>
</dbReference>
<keyword evidence="2" id="KW-0645">Protease</keyword>
<keyword evidence="9" id="KW-1185">Reference proteome</keyword>
<evidence type="ECO:0000256" key="3">
    <source>
        <dbReference type="ARBA" id="ARBA00022750"/>
    </source>
</evidence>
<dbReference type="InterPro" id="IPR021109">
    <property type="entry name" value="Peptidase_aspartic_dom_sf"/>
</dbReference>
<dbReference type="GO" id="GO:0006508">
    <property type="term" value="P:proteolysis"/>
    <property type="evidence" value="ECO:0007669"/>
    <property type="project" value="UniProtKB-KW"/>
</dbReference>
<evidence type="ECO:0000256" key="2">
    <source>
        <dbReference type="ARBA" id="ARBA00022670"/>
    </source>
</evidence>
<dbReference type="EMBL" id="BLXT01001350">
    <property type="protein sequence ID" value="GFN84920.1"/>
    <property type="molecule type" value="Genomic_DNA"/>
</dbReference>
<sequence length="429" mass="47926">MNLPPAVVLLLTLVSVCAAHVISLPFSPARRPPWQHKSAGKRLGPSRPIAGRLQRPIQAFSKRHKQPIRDLRLNAKTRDIKLANYYDSLYYTTIAIGTPEQEFNVTFDTRSAITRVPSIYCRNGQKFRRNPKKYNNESSSTYKSNGKPLEISYGSEQVSGYCSQDNLVIAGATVHNQTFGESIPEPSVFGSTMNGGVLGLGLSDTAAGEYPSVVDNMMSQGLLPAPIFSFYLNRYGSDDPDSVLTLGGTNPQYYSEEFTFINLSRPDRWQFKVDKVQLSNIYRIAFPYGCYAVVDTSTPLIAGPIDVVESLNKVLGAKPLEDDPMLYTLDHSQLDSLPNLEFMVNGHKLSLTSKDYVIKIPGDKTGDRYYSGIMGTKRKIGKKPVWSLGLSFMRTYYTQFDKGNHRIGFAKASSFANKYLQYYFDFHGA</sequence>
<keyword evidence="4" id="KW-0378">Hydrolase</keyword>
<evidence type="ECO:0000256" key="4">
    <source>
        <dbReference type="ARBA" id="ARBA00022801"/>
    </source>
</evidence>
<evidence type="ECO:0000256" key="6">
    <source>
        <dbReference type="SAM" id="SignalP"/>
    </source>
</evidence>
<feature type="signal peptide" evidence="6">
    <location>
        <begin position="1"/>
        <end position="19"/>
    </location>
</feature>
<dbReference type="PROSITE" id="PS51767">
    <property type="entry name" value="PEPTIDASE_A1"/>
    <property type="match status" value="1"/>
</dbReference>
<dbReference type="InterPro" id="IPR001461">
    <property type="entry name" value="Aspartic_peptidase_A1"/>
</dbReference>
<name>A0AAV3YC61_9GAST</name>
<feature type="chain" id="PRO_5043741428" evidence="6">
    <location>
        <begin position="20"/>
        <end position="429"/>
    </location>
</feature>
<evidence type="ECO:0000313" key="9">
    <source>
        <dbReference type="Proteomes" id="UP000735302"/>
    </source>
</evidence>
<accession>A0AAV3YC61</accession>
<dbReference type="PANTHER" id="PTHR47966">
    <property type="entry name" value="BETA-SITE APP-CLEAVING ENZYME, ISOFORM A-RELATED"/>
    <property type="match status" value="1"/>
</dbReference>
<feature type="active site" evidence="5">
    <location>
        <position position="108"/>
    </location>
</feature>
<gene>
    <name evidence="8" type="ORF">PoB_001142600</name>
</gene>
<keyword evidence="6" id="KW-0732">Signal</keyword>
<dbReference type="Gene3D" id="2.40.70.10">
    <property type="entry name" value="Acid Proteases"/>
    <property type="match status" value="2"/>
</dbReference>
<evidence type="ECO:0000256" key="5">
    <source>
        <dbReference type="PIRSR" id="PIRSR601461-1"/>
    </source>
</evidence>
<feature type="active site" evidence="5">
    <location>
        <position position="295"/>
    </location>
</feature>
<evidence type="ECO:0000259" key="7">
    <source>
        <dbReference type="PROSITE" id="PS51767"/>
    </source>
</evidence>
<dbReference type="GO" id="GO:0004190">
    <property type="term" value="F:aspartic-type endopeptidase activity"/>
    <property type="evidence" value="ECO:0007669"/>
    <property type="project" value="UniProtKB-KW"/>
</dbReference>
<dbReference type="AlphaFoldDB" id="A0AAV3YC61"/>
<dbReference type="Proteomes" id="UP000735302">
    <property type="component" value="Unassembled WGS sequence"/>
</dbReference>
<dbReference type="PRINTS" id="PR00792">
    <property type="entry name" value="PEPSIN"/>
</dbReference>
<comment type="caution">
    <text evidence="8">The sequence shown here is derived from an EMBL/GenBank/DDBJ whole genome shotgun (WGS) entry which is preliminary data.</text>
</comment>
<comment type="similarity">
    <text evidence="1">Belongs to the peptidase A1 family.</text>
</comment>
<reference evidence="8 9" key="1">
    <citation type="journal article" date="2021" name="Elife">
        <title>Chloroplast acquisition without the gene transfer in kleptoplastic sea slugs, Plakobranchus ocellatus.</title>
        <authorList>
            <person name="Maeda T."/>
            <person name="Takahashi S."/>
            <person name="Yoshida T."/>
            <person name="Shimamura S."/>
            <person name="Takaki Y."/>
            <person name="Nagai Y."/>
            <person name="Toyoda A."/>
            <person name="Suzuki Y."/>
            <person name="Arimoto A."/>
            <person name="Ishii H."/>
            <person name="Satoh N."/>
            <person name="Nishiyama T."/>
            <person name="Hasebe M."/>
            <person name="Maruyama T."/>
            <person name="Minagawa J."/>
            <person name="Obokata J."/>
            <person name="Shigenobu S."/>
        </authorList>
    </citation>
    <scope>NUCLEOTIDE SEQUENCE [LARGE SCALE GENOMIC DNA]</scope>
</reference>
<organism evidence="8 9">
    <name type="scientific">Plakobranchus ocellatus</name>
    <dbReference type="NCBI Taxonomy" id="259542"/>
    <lineage>
        <taxon>Eukaryota</taxon>
        <taxon>Metazoa</taxon>
        <taxon>Spiralia</taxon>
        <taxon>Lophotrochozoa</taxon>
        <taxon>Mollusca</taxon>
        <taxon>Gastropoda</taxon>
        <taxon>Heterobranchia</taxon>
        <taxon>Euthyneura</taxon>
        <taxon>Panpulmonata</taxon>
        <taxon>Sacoglossa</taxon>
        <taxon>Placobranchoidea</taxon>
        <taxon>Plakobranchidae</taxon>
        <taxon>Plakobranchus</taxon>
    </lineage>
</organism>
<dbReference type="SUPFAM" id="SSF50630">
    <property type="entry name" value="Acid proteases"/>
    <property type="match status" value="1"/>
</dbReference>